<keyword evidence="1" id="KW-1133">Transmembrane helix</keyword>
<keyword evidence="4" id="KW-1185">Reference proteome</keyword>
<evidence type="ECO:0000313" key="5">
    <source>
        <dbReference type="Proteomes" id="UP001056132"/>
    </source>
</evidence>
<organism evidence="3 5">
    <name type="scientific">Cupriavidus campinensis</name>
    <dbReference type="NCBI Taxonomy" id="151783"/>
    <lineage>
        <taxon>Bacteria</taxon>
        <taxon>Pseudomonadati</taxon>
        <taxon>Pseudomonadota</taxon>
        <taxon>Betaproteobacteria</taxon>
        <taxon>Burkholderiales</taxon>
        <taxon>Burkholderiaceae</taxon>
        <taxon>Cupriavidus</taxon>
    </lineage>
</organism>
<dbReference type="EMBL" id="VCIZ01000021">
    <property type="protein sequence ID" value="TSP09814.1"/>
    <property type="molecule type" value="Genomic_DNA"/>
</dbReference>
<name>A0AAE9L1T5_9BURK</name>
<proteinExistence type="predicted"/>
<sequence>MTMLDLFVTEFRQLRAAADEGPRNEEGSRLRRKLVRKEIGMAIVALGAMAMFFHAAQGFAFLGT</sequence>
<evidence type="ECO:0000313" key="2">
    <source>
        <dbReference type="EMBL" id="TSP09814.1"/>
    </source>
</evidence>
<reference evidence="2 4" key="1">
    <citation type="submission" date="2019-05" db="EMBL/GenBank/DDBJ databases">
        <title>Whole genome sequence analysis of Cupriavidus campinensis S14E4C strain.</title>
        <authorList>
            <person name="Abbaszade G."/>
            <person name="Szabo A."/>
            <person name="Toumi M."/>
            <person name="Toth E."/>
        </authorList>
    </citation>
    <scope>NUCLEOTIDE SEQUENCE [LARGE SCALE GENOMIC DNA]</scope>
    <source>
        <strain evidence="2 4">S14E4C</strain>
    </source>
</reference>
<keyword evidence="1" id="KW-0472">Membrane</keyword>
<dbReference type="KEGG" id="ccam:M5D45_14065"/>
<evidence type="ECO:0000313" key="3">
    <source>
        <dbReference type="EMBL" id="URF03629.1"/>
    </source>
</evidence>
<dbReference type="EMBL" id="CP097330">
    <property type="protein sequence ID" value="URF03629.1"/>
    <property type="molecule type" value="Genomic_DNA"/>
</dbReference>
<dbReference type="AlphaFoldDB" id="A0AAE9L1T5"/>
<protein>
    <submittedName>
        <fullName evidence="3">Uncharacterized protein</fullName>
    </submittedName>
</protein>
<gene>
    <name evidence="2" type="ORF">FGG12_26045</name>
    <name evidence="3" type="ORF">M5D45_14065</name>
</gene>
<accession>A0AAE9L1T5</accession>
<evidence type="ECO:0000313" key="4">
    <source>
        <dbReference type="Proteomes" id="UP000318943"/>
    </source>
</evidence>
<evidence type="ECO:0000256" key="1">
    <source>
        <dbReference type="SAM" id="Phobius"/>
    </source>
</evidence>
<keyword evidence="1" id="KW-0812">Transmembrane</keyword>
<dbReference type="Proteomes" id="UP000318943">
    <property type="component" value="Unassembled WGS sequence"/>
</dbReference>
<reference evidence="3" key="3">
    <citation type="submission" date="2022-05" db="EMBL/GenBank/DDBJ databases">
        <authorList>
            <person name="Kunte H.-J."/>
        </authorList>
    </citation>
    <scope>NUCLEOTIDE SEQUENCE</scope>
    <source>
        <strain evidence="3">G5</strain>
    </source>
</reference>
<feature type="transmembrane region" description="Helical" evidence="1">
    <location>
        <begin position="39"/>
        <end position="62"/>
    </location>
</feature>
<dbReference type="RefSeq" id="WP_144202492.1">
    <property type="nucleotide sequence ID" value="NZ_CAJPVH010000043.1"/>
</dbReference>
<dbReference type="Proteomes" id="UP001056132">
    <property type="component" value="Chromosome 1"/>
</dbReference>
<reference evidence="3" key="2">
    <citation type="journal article" date="2022" name="Microbiol. Resour. Announc.">
        <title>Genome Sequence of Cupriavidus campinensis Strain G5, a Member of a Bacterial Consortium Capable of Polyethylene Degradation.</title>
        <authorList>
            <person name="Schneider B."/>
            <person name="Pfeiffer F."/>
            <person name="Dyall-Smith M."/>
            <person name="Kunte H.J."/>
        </authorList>
    </citation>
    <scope>NUCLEOTIDE SEQUENCE</scope>
    <source>
        <strain evidence="3">G5</strain>
    </source>
</reference>